<evidence type="ECO:0000313" key="9">
    <source>
        <dbReference type="EMBL" id="MFC5295736.1"/>
    </source>
</evidence>
<keyword evidence="6 7" id="KW-0030">Aminoacyl-tRNA synthetase</keyword>
<keyword evidence="4" id="KW-0862">Zinc</keyword>
<keyword evidence="5 7" id="KW-0067">ATP-binding</keyword>
<dbReference type="InterPro" id="IPR020058">
    <property type="entry name" value="Glu/Gln-tRNA-synth_Ib_cat-dom"/>
</dbReference>
<dbReference type="EC" id="6.1.1.-" evidence="9"/>
<evidence type="ECO:0000259" key="8">
    <source>
        <dbReference type="Pfam" id="PF00749"/>
    </source>
</evidence>
<dbReference type="InterPro" id="IPR001412">
    <property type="entry name" value="aa-tRNA-synth_I_CS"/>
</dbReference>
<organism evidence="9 10">
    <name type="scientific">Bosea minatitlanensis</name>
    <dbReference type="NCBI Taxonomy" id="128782"/>
    <lineage>
        <taxon>Bacteria</taxon>
        <taxon>Pseudomonadati</taxon>
        <taxon>Pseudomonadota</taxon>
        <taxon>Alphaproteobacteria</taxon>
        <taxon>Hyphomicrobiales</taxon>
        <taxon>Boseaceae</taxon>
        <taxon>Bosea</taxon>
    </lineage>
</organism>
<keyword evidence="2" id="KW-0479">Metal-binding</keyword>
<dbReference type="RefSeq" id="WP_158445021.1">
    <property type="nucleotide sequence ID" value="NZ_JAOAOS010000021.1"/>
</dbReference>
<dbReference type="PANTHER" id="PTHR43311:SF1">
    <property type="entry name" value="GLUTAMYL-Q TRNA(ASP) SYNTHETASE"/>
    <property type="match status" value="1"/>
</dbReference>
<dbReference type="SUPFAM" id="SSF52374">
    <property type="entry name" value="Nucleotidylyl transferase"/>
    <property type="match status" value="1"/>
</dbReference>
<dbReference type="PRINTS" id="PR00987">
    <property type="entry name" value="TRNASYNTHGLU"/>
</dbReference>
<dbReference type="EMBL" id="JBHSLI010000014">
    <property type="protein sequence ID" value="MFC5295736.1"/>
    <property type="molecule type" value="Genomic_DNA"/>
</dbReference>
<dbReference type="InterPro" id="IPR000924">
    <property type="entry name" value="Glu/Gln-tRNA-synth"/>
</dbReference>
<evidence type="ECO:0000313" key="10">
    <source>
        <dbReference type="Proteomes" id="UP001595976"/>
    </source>
</evidence>
<feature type="domain" description="Glutamyl/glutaminyl-tRNA synthetase class Ib catalytic" evidence="8">
    <location>
        <begin position="17"/>
        <end position="283"/>
    </location>
</feature>
<keyword evidence="10" id="KW-1185">Reference proteome</keyword>
<accession>A0ABW0F9V3</accession>
<dbReference type="Proteomes" id="UP001595976">
    <property type="component" value="Unassembled WGS sequence"/>
</dbReference>
<keyword evidence="1 7" id="KW-0436">Ligase</keyword>
<name>A0ABW0F9V3_9HYPH</name>
<sequence length="305" mass="33154">MPAPPPDFCKPPGKPVFRFAPSPNGRLHLGHALSALTNEALARRFGGRLLLRIEDIDRGRCRPEFVDGILADLDWLGIRFEQPVRRQSAHFGDYASALASLRARRLVYPCFCSRQEIRAAVMGRESAAGGAWPADPDGAPLYPGSCQMLDEAAAARRIAAGEPHVLRLDMAQAVAAIGDGAGYELFDEEGGRRFVAARPGRWGDIVLARKDVPTSYHLAVVVDDALQGVTHVVRGRDLEAATDIHVVLQRLLGLPTPLYHFHRLLIDADGRKLAKSRSSESLAAMRERGVSAGMIRHELGARPAG</sequence>
<dbReference type="Gene3D" id="3.40.50.620">
    <property type="entry name" value="HUPs"/>
    <property type="match status" value="1"/>
</dbReference>
<dbReference type="Pfam" id="PF00749">
    <property type="entry name" value="tRNA-synt_1c"/>
    <property type="match status" value="1"/>
</dbReference>
<protein>
    <submittedName>
        <fullName evidence="9">tRNA glutamyl-Q(34) synthetase GluQRS</fullName>
        <ecNumber evidence="9">6.1.1.-</ecNumber>
    </submittedName>
</protein>
<dbReference type="InterPro" id="IPR049940">
    <property type="entry name" value="GluQ/Sye"/>
</dbReference>
<evidence type="ECO:0000256" key="4">
    <source>
        <dbReference type="ARBA" id="ARBA00022833"/>
    </source>
</evidence>
<dbReference type="InterPro" id="IPR014729">
    <property type="entry name" value="Rossmann-like_a/b/a_fold"/>
</dbReference>
<keyword evidence="3 7" id="KW-0547">Nucleotide-binding</keyword>
<evidence type="ECO:0000256" key="2">
    <source>
        <dbReference type="ARBA" id="ARBA00022723"/>
    </source>
</evidence>
<dbReference type="GO" id="GO:0016874">
    <property type="term" value="F:ligase activity"/>
    <property type="evidence" value="ECO:0007669"/>
    <property type="project" value="UniProtKB-KW"/>
</dbReference>
<dbReference type="PROSITE" id="PS00178">
    <property type="entry name" value="AA_TRNA_LIGASE_I"/>
    <property type="match status" value="1"/>
</dbReference>
<comment type="similarity">
    <text evidence="7">Belongs to the class-I aminoacyl-tRNA synthetase family.</text>
</comment>
<evidence type="ECO:0000256" key="7">
    <source>
        <dbReference type="RuleBase" id="RU363037"/>
    </source>
</evidence>
<evidence type="ECO:0000256" key="6">
    <source>
        <dbReference type="ARBA" id="ARBA00023146"/>
    </source>
</evidence>
<dbReference type="PANTHER" id="PTHR43311">
    <property type="entry name" value="GLUTAMATE--TRNA LIGASE"/>
    <property type="match status" value="1"/>
</dbReference>
<gene>
    <name evidence="9" type="primary">gluQRS</name>
    <name evidence="9" type="ORF">ACFPK2_22340</name>
</gene>
<reference evidence="10" key="1">
    <citation type="journal article" date="2019" name="Int. J. Syst. Evol. Microbiol.">
        <title>The Global Catalogue of Microorganisms (GCM) 10K type strain sequencing project: providing services to taxonomists for standard genome sequencing and annotation.</title>
        <authorList>
            <consortium name="The Broad Institute Genomics Platform"/>
            <consortium name="The Broad Institute Genome Sequencing Center for Infectious Disease"/>
            <person name="Wu L."/>
            <person name="Ma J."/>
        </authorList>
    </citation>
    <scope>NUCLEOTIDE SEQUENCE [LARGE SCALE GENOMIC DNA]</scope>
    <source>
        <strain evidence="10">CGMCC 1.15643</strain>
    </source>
</reference>
<dbReference type="NCBIfam" id="NF004315">
    <property type="entry name" value="PRK05710.1-4"/>
    <property type="match status" value="1"/>
</dbReference>
<evidence type="ECO:0000256" key="5">
    <source>
        <dbReference type="ARBA" id="ARBA00022840"/>
    </source>
</evidence>
<proteinExistence type="inferred from homology"/>
<keyword evidence="7" id="KW-0648">Protein biosynthesis</keyword>
<evidence type="ECO:0000256" key="3">
    <source>
        <dbReference type="ARBA" id="ARBA00022741"/>
    </source>
</evidence>
<evidence type="ECO:0000256" key="1">
    <source>
        <dbReference type="ARBA" id="ARBA00022598"/>
    </source>
</evidence>
<comment type="caution">
    <text evidence="9">The sequence shown here is derived from an EMBL/GenBank/DDBJ whole genome shotgun (WGS) entry which is preliminary data.</text>
</comment>